<evidence type="ECO:0000313" key="1">
    <source>
        <dbReference type="EMBL" id="GFD51835.1"/>
    </source>
</evidence>
<feature type="non-terminal residue" evidence="1">
    <location>
        <position position="1"/>
    </location>
</feature>
<accession>A0A699WW46</accession>
<organism evidence="1">
    <name type="scientific">Tanacetum cinerariifolium</name>
    <name type="common">Dalmatian daisy</name>
    <name type="synonym">Chrysanthemum cinerariifolium</name>
    <dbReference type="NCBI Taxonomy" id="118510"/>
    <lineage>
        <taxon>Eukaryota</taxon>
        <taxon>Viridiplantae</taxon>
        <taxon>Streptophyta</taxon>
        <taxon>Embryophyta</taxon>
        <taxon>Tracheophyta</taxon>
        <taxon>Spermatophyta</taxon>
        <taxon>Magnoliopsida</taxon>
        <taxon>eudicotyledons</taxon>
        <taxon>Gunneridae</taxon>
        <taxon>Pentapetalae</taxon>
        <taxon>asterids</taxon>
        <taxon>campanulids</taxon>
        <taxon>Asterales</taxon>
        <taxon>Asteraceae</taxon>
        <taxon>Asteroideae</taxon>
        <taxon>Anthemideae</taxon>
        <taxon>Anthemidinae</taxon>
        <taxon>Tanacetum</taxon>
    </lineage>
</organism>
<protein>
    <submittedName>
        <fullName evidence="1">Uncharacterized protein</fullName>
    </submittedName>
</protein>
<dbReference type="AlphaFoldDB" id="A0A699WW46"/>
<proteinExistence type="predicted"/>
<comment type="caution">
    <text evidence="1">The sequence shown here is derived from an EMBL/GenBank/DDBJ whole genome shotgun (WGS) entry which is preliminary data.</text>
</comment>
<reference evidence="1" key="1">
    <citation type="journal article" date="2019" name="Sci. Rep.">
        <title>Draft genome of Tanacetum cinerariifolium, the natural source of mosquito coil.</title>
        <authorList>
            <person name="Yamashiro T."/>
            <person name="Shiraishi A."/>
            <person name="Satake H."/>
            <person name="Nakayama K."/>
        </authorList>
    </citation>
    <scope>NUCLEOTIDE SEQUENCE</scope>
</reference>
<dbReference type="EMBL" id="BKCJ011774984">
    <property type="protein sequence ID" value="GFD51835.1"/>
    <property type="molecule type" value="Genomic_DNA"/>
</dbReference>
<gene>
    <name evidence="1" type="ORF">Tci_923804</name>
</gene>
<sequence length="89" mass="9278">SCPIALRLWLPGLHGAGAVFRGHHPGPGRCRGSAVVVRPGRWRRAAHAVGAVPAGCVNRWSSSGLQVLHASTLRIWLSVCSALLGSLAP</sequence>
<name>A0A699WW46_TANCI</name>